<dbReference type="Gene3D" id="2.40.70.10">
    <property type="entry name" value="Acid Proteases"/>
    <property type="match status" value="1"/>
</dbReference>
<proteinExistence type="predicted"/>
<dbReference type="EMBL" id="JABANM010026214">
    <property type="protein sequence ID" value="KAF4713348.1"/>
    <property type="molecule type" value="Genomic_DNA"/>
</dbReference>
<sequence>MPILGLSLGRANVPETLLEQLQRQQVIDSLSYSIYASALGDGITGILTLEDSVPANFAYIGFSRKSNRQSDGKITASLSPLALFDFRGKELTRRCDNADTEPAMVDTGASSLFIPPEDFENIIDVTWKTLKRERASFNITRKSELMCESAWTKMLRRDVVPYLPSLGYTIGDEPRTMSIRIEPKHYIHTCDSHCCRMDIDPDNVGITLLGHPFFRAYDVRFDLTNKRLYFSDNGESS</sequence>
<dbReference type="SUPFAM" id="SSF50630">
    <property type="entry name" value="Acid proteases"/>
    <property type="match status" value="1"/>
</dbReference>
<name>A0A7J6QYA1_PEROL</name>
<organism evidence="2 3">
    <name type="scientific">Perkinsus olseni</name>
    <name type="common">Perkinsus atlanticus</name>
    <dbReference type="NCBI Taxonomy" id="32597"/>
    <lineage>
        <taxon>Eukaryota</taxon>
        <taxon>Sar</taxon>
        <taxon>Alveolata</taxon>
        <taxon>Perkinsozoa</taxon>
        <taxon>Perkinsea</taxon>
        <taxon>Perkinsida</taxon>
        <taxon>Perkinsidae</taxon>
        <taxon>Perkinsus</taxon>
    </lineage>
</organism>
<dbReference type="PROSITE" id="PS00141">
    <property type="entry name" value="ASP_PROTEASE"/>
    <property type="match status" value="1"/>
</dbReference>
<dbReference type="PROSITE" id="PS51767">
    <property type="entry name" value="PEPTIDASE_A1"/>
    <property type="match status" value="1"/>
</dbReference>
<evidence type="ECO:0000259" key="1">
    <source>
        <dbReference type="PROSITE" id="PS51767"/>
    </source>
</evidence>
<evidence type="ECO:0000313" key="3">
    <source>
        <dbReference type="Proteomes" id="UP000574390"/>
    </source>
</evidence>
<gene>
    <name evidence="2" type="ORF">FOZ62_020590</name>
</gene>
<evidence type="ECO:0000313" key="2">
    <source>
        <dbReference type="EMBL" id="KAF4713348.1"/>
    </source>
</evidence>
<dbReference type="GO" id="GO:0006508">
    <property type="term" value="P:proteolysis"/>
    <property type="evidence" value="ECO:0007669"/>
    <property type="project" value="InterPro"/>
</dbReference>
<accession>A0A7J6QYA1</accession>
<dbReference type="GO" id="GO:0004190">
    <property type="term" value="F:aspartic-type endopeptidase activity"/>
    <property type="evidence" value="ECO:0007669"/>
    <property type="project" value="InterPro"/>
</dbReference>
<dbReference type="Pfam" id="PF00026">
    <property type="entry name" value="Asp"/>
    <property type="match status" value="1"/>
</dbReference>
<dbReference type="InterPro" id="IPR033121">
    <property type="entry name" value="PEPTIDASE_A1"/>
</dbReference>
<feature type="domain" description="Peptidase A1" evidence="1">
    <location>
        <begin position="1"/>
        <end position="231"/>
    </location>
</feature>
<dbReference type="InterPro" id="IPR001969">
    <property type="entry name" value="Aspartic_peptidase_AS"/>
</dbReference>
<dbReference type="InterPro" id="IPR021109">
    <property type="entry name" value="Peptidase_aspartic_dom_sf"/>
</dbReference>
<protein>
    <recommendedName>
        <fullName evidence="1">Peptidase A1 domain-containing protein</fullName>
    </recommendedName>
</protein>
<comment type="caution">
    <text evidence="2">The sequence shown here is derived from an EMBL/GenBank/DDBJ whole genome shotgun (WGS) entry which is preliminary data.</text>
</comment>
<dbReference type="Proteomes" id="UP000574390">
    <property type="component" value="Unassembled WGS sequence"/>
</dbReference>
<reference evidence="2 3" key="1">
    <citation type="submission" date="2020-04" db="EMBL/GenBank/DDBJ databases">
        <title>Perkinsus olseni comparative genomics.</title>
        <authorList>
            <person name="Bogema D.R."/>
        </authorList>
    </citation>
    <scope>NUCLEOTIDE SEQUENCE [LARGE SCALE GENOMIC DNA]</scope>
    <source>
        <strain evidence="2">ATCC PRA-205</strain>
    </source>
</reference>
<dbReference type="AlphaFoldDB" id="A0A7J6QYA1"/>